<dbReference type="InterPro" id="IPR047575">
    <property type="entry name" value="Sm"/>
</dbReference>
<dbReference type="PROSITE" id="PS52002">
    <property type="entry name" value="SM"/>
    <property type="match status" value="1"/>
</dbReference>
<gene>
    <name evidence="9 12" type="primary">LSM4</name>
    <name evidence="12" type="ORF">FIM1_5162</name>
</gene>
<keyword evidence="8 9" id="KW-0687">Ribonucleoprotein</keyword>
<feature type="region of interest" description="Disordered" evidence="10">
    <location>
        <begin position="80"/>
        <end position="174"/>
    </location>
</feature>
<dbReference type="InterPro" id="IPR034101">
    <property type="entry name" value="Lsm4"/>
</dbReference>
<dbReference type="InterPro" id="IPR001163">
    <property type="entry name" value="Sm_dom_euk/arc"/>
</dbReference>
<dbReference type="PANTHER" id="PTHR23338">
    <property type="entry name" value="SMALL NUCLEAR RIBONUCLEOPROTEIN SM"/>
    <property type="match status" value="1"/>
</dbReference>
<feature type="compositionally biased region" description="Low complexity" evidence="10">
    <location>
        <begin position="118"/>
        <end position="140"/>
    </location>
</feature>
<keyword evidence="13" id="KW-1185">Reference proteome</keyword>
<evidence type="ECO:0000256" key="5">
    <source>
        <dbReference type="ARBA" id="ARBA00022884"/>
    </source>
</evidence>
<name>A0ABX6F3P3_KLUMA</name>
<comment type="similarity">
    <text evidence="2 9">Belongs to the snRNP Sm proteins family.</text>
</comment>
<evidence type="ECO:0000313" key="12">
    <source>
        <dbReference type="EMBL" id="QGN17953.1"/>
    </source>
</evidence>
<comment type="subunit">
    <text evidence="9">LSm subunits form a heteromer with a doughnut shape.</text>
</comment>
<feature type="compositionally biased region" description="Polar residues" evidence="10">
    <location>
        <begin position="150"/>
        <end position="162"/>
    </location>
</feature>
<accession>A0ABX6F3P3</accession>
<comment type="function">
    <text evidence="9">Binds specifically to the 3'-terminal U-tract of U6 snRNA.</text>
</comment>
<dbReference type="SUPFAM" id="SSF50182">
    <property type="entry name" value="Sm-like ribonucleoproteins"/>
    <property type="match status" value="1"/>
</dbReference>
<keyword evidence="6 9" id="KW-0508">mRNA splicing</keyword>
<evidence type="ECO:0000259" key="11">
    <source>
        <dbReference type="PROSITE" id="PS52002"/>
    </source>
</evidence>
<dbReference type="EMBL" id="CP015060">
    <property type="protein sequence ID" value="QGN17953.1"/>
    <property type="molecule type" value="Genomic_DNA"/>
</dbReference>
<evidence type="ECO:0000256" key="4">
    <source>
        <dbReference type="ARBA" id="ARBA00022728"/>
    </source>
</evidence>
<dbReference type="Pfam" id="PF01423">
    <property type="entry name" value="LSM"/>
    <property type="match status" value="1"/>
</dbReference>
<feature type="domain" description="Sm" evidence="11">
    <location>
        <begin position="2"/>
        <end position="73"/>
    </location>
</feature>
<protein>
    <recommendedName>
        <fullName evidence="9">LSM complex subunit LSM4</fullName>
    </recommendedName>
</protein>
<sequence>MLPLYLLTNARGQIMRIELKNGETVEGTLSDVDNWMNLMLSDVTHVASGETLKLPSFYLKGSFIKYINLQDDVIDKVKQQWGQNRGGKDDRRRGGNNYNNGSNFHQNRDGGNRRGGRRNYQNSGSRRDYNNNGNNNNSNNNGGGSRRYNKSQYDPATSGANSQQPKQQQQHPQF</sequence>
<reference evidence="12 13" key="1">
    <citation type="submission" date="2016-03" db="EMBL/GenBank/DDBJ databases">
        <title>How can Kluyveromyces marxianus grow so fast - potential evolutionary course in Saccharomyces Complex revealed by comparative genomics.</title>
        <authorList>
            <person name="Mo W."/>
            <person name="Lu W."/>
            <person name="Yang X."/>
            <person name="Qi J."/>
            <person name="Lv H."/>
        </authorList>
    </citation>
    <scope>NUCLEOTIDE SEQUENCE [LARGE SCALE GENOMIC DNA]</scope>
    <source>
        <strain evidence="12 13">FIM1</strain>
    </source>
</reference>
<dbReference type="SMART" id="SM00651">
    <property type="entry name" value="Sm"/>
    <property type="match status" value="1"/>
</dbReference>
<evidence type="ECO:0000256" key="6">
    <source>
        <dbReference type="ARBA" id="ARBA00023187"/>
    </source>
</evidence>
<dbReference type="CDD" id="cd01723">
    <property type="entry name" value="LSm4"/>
    <property type="match status" value="1"/>
</dbReference>
<keyword evidence="4 9" id="KW-0747">Spliceosome</keyword>
<keyword evidence="5 9" id="KW-0694">RNA-binding</keyword>
<keyword evidence="3 9" id="KW-0507">mRNA processing</keyword>
<proteinExistence type="inferred from homology"/>
<evidence type="ECO:0000256" key="2">
    <source>
        <dbReference type="ARBA" id="ARBA00006850"/>
    </source>
</evidence>
<evidence type="ECO:0000256" key="8">
    <source>
        <dbReference type="ARBA" id="ARBA00023274"/>
    </source>
</evidence>
<evidence type="ECO:0000256" key="7">
    <source>
        <dbReference type="ARBA" id="ARBA00023242"/>
    </source>
</evidence>
<evidence type="ECO:0000313" key="13">
    <source>
        <dbReference type="Proteomes" id="UP000422736"/>
    </source>
</evidence>
<dbReference type="Proteomes" id="UP000422736">
    <property type="component" value="Chromosome 8"/>
</dbReference>
<dbReference type="InterPro" id="IPR010920">
    <property type="entry name" value="LSM_dom_sf"/>
</dbReference>
<organism evidence="12 13">
    <name type="scientific">Kluyveromyces marxianus</name>
    <name type="common">Yeast</name>
    <name type="synonym">Candida kefyr</name>
    <dbReference type="NCBI Taxonomy" id="4911"/>
    <lineage>
        <taxon>Eukaryota</taxon>
        <taxon>Fungi</taxon>
        <taxon>Dikarya</taxon>
        <taxon>Ascomycota</taxon>
        <taxon>Saccharomycotina</taxon>
        <taxon>Saccharomycetes</taxon>
        <taxon>Saccharomycetales</taxon>
        <taxon>Saccharomycetaceae</taxon>
        <taxon>Kluyveromyces</taxon>
    </lineage>
</organism>
<evidence type="ECO:0000256" key="3">
    <source>
        <dbReference type="ARBA" id="ARBA00022664"/>
    </source>
</evidence>
<dbReference type="Gene3D" id="2.30.30.100">
    <property type="match status" value="1"/>
</dbReference>
<evidence type="ECO:0000256" key="1">
    <source>
        <dbReference type="ARBA" id="ARBA00004123"/>
    </source>
</evidence>
<keyword evidence="7 9" id="KW-0539">Nucleus</keyword>
<evidence type="ECO:0000256" key="9">
    <source>
        <dbReference type="RuleBase" id="RU365049"/>
    </source>
</evidence>
<evidence type="ECO:0000256" key="10">
    <source>
        <dbReference type="SAM" id="MobiDB-lite"/>
    </source>
</evidence>
<comment type="subcellular location">
    <subcellularLocation>
        <location evidence="1 9">Nucleus</location>
    </subcellularLocation>
</comment>
<feature type="compositionally biased region" description="Low complexity" evidence="10">
    <location>
        <begin position="163"/>
        <end position="174"/>
    </location>
</feature>
<dbReference type="InterPro" id="IPR027141">
    <property type="entry name" value="LSm4/Sm_D1/D3"/>
</dbReference>